<sequence>MNTVSIIGAGLVVRPHGLDRLWAFRRKIDIPLTHVRGATVDPEARHERRGIRAPGLAFFGKYVGSFHRDGERTFWNVSGHGTAIVIELTDEHFARLILSVDPAGGVADLVDRINNSTSV</sequence>
<evidence type="ECO:0000313" key="1">
    <source>
        <dbReference type="EMBL" id="XCG64026.1"/>
    </source>
</evidence>
<evidence type="ECO:0008006" key="2">
    <source>
        <dbReference type="Google" id="ProtNLM"/>
    </source>
</evidence>
<dbReference type="RefSeq" id="WP_353649640.1">
    <property type="nucleotide sequence ID" value="NZ_CP159218.1"/>
</dbReference>
<dbReference type="EMBL" id="CP159218">
    <property type="protein sequence ID" value="XCG64026.1"/>
    <property type="molecule type" value="Genomic_DNA"/>
</dbReference>
<accession>A0AAU8DPV0</accession>
<proteinExistence type="predicted"/>
<protein>
    <recommendedName>
        <fullName evidence="2">Bacterial Pleckstrin homology domain-containing protein</fullName>
    </recommendedName>
</protein>
<dbReference type="AlphaFoldDB" id="A0AAU8DPV0"/>
<reference evidence="1" key="1">
    <citation type="submission" date="2024-05" db="EMBL/GenBank/DDBJ databases">
        <authorList>
            <person name="Cai S.Y."/>
            <person name="Jin L.M."/>
            <person name="Li H.R."/>
        </authorList>
    </citation>
    <scope>NUCLEOTIDE SEQUENCE</scope>
    <source>
        <strain evidence="1">A5-74</strain>
    </source>
</reference>
<name>A0AAU8DPV0_9ACTN</name>
<organism evidence="1">
    <name type="scientific">Nakamurella sp. A5-74</name>
    <dbReference type="NCBI Taxonomy" id="3158264"/>
    <lineage>
        <taxon>Bacteria</taxon>
        <taxon>Bacillati</taxon>
        <taxon>Actinomycetota</taxon>
        <taxon>Actinomycetes</taxon>
        <taxon>Nakamurellales</taxon>
        <taxon>Nakamurellaceae</taxon>
        <taxon>Nakamurella</taxon>
    </lineage>
</organism>
<gene>
    <name evidence="1" type="ORF">ABLG96_01375</name>
</gene>